<organism evidence="1">
    <name type="scientific">viral metagenome</name>
    <dbReference type="NCBI Taxonomy" id="1070528"/>
    <lineage>
        <taxon>unclassified sequences</taxon>
        <taxon>metagenomes</taxon>
        <taxon>organismal metagenomes</taxon>
    </lineage>
</organism>
<evidence type="ECO:0008006" key="2">
    <source>
        <dbReference type="Google" id="ProtNLM"/>
    </source>
</evidence>
<protein>
    <recommendedName>
        <fullName evidence="2">Methyltransferase</fullName>
    </recommendedName>
</protein>
<dbReference type="Gene3D" id="3.40.50.150">
    <property type="entry name" value="Vaccinia Virus protein VP39"/>
    <property type="match status" value="1"/>
</dbReference>
<dbReference type="EMBL" id="MN740741">
    <property type="protein sequence ID" value="QHU09655.1"/>
    <property type="molecule type" value="Genomic_DNA"/>
</dbReference>
<dbReference type="Pfam" id="PF13489">
    <property type="entry name" value="Methyltransf_23"/>
    <property type="match status" value="1"/>
</dbReference>
<sequence length="207" mass="24322">MDNYEVLPNGVIKQLVVNKITYDYNYSNKYNHYGEKGNYLSYTRYGVLLGVLQRVPTSIVDVRYGNGSFLNVCKETIANVYGCDLSEYPVPEGCKKIMFKDISNVDVTCFFDSLEHFEDITLIKDLDTKYIFISVPWCHNLSPEWFINWYHRRENEHLYHFNDRSLVNFFNECGYDCLYMGCFEDIIRKNAALGELPNILSAVFRKR</sequence>
<dbReference type="AlphaFoldDB" id="A0A6C0JV78"/>
<reference evidence="1" key="1">
    <citation type="journal article" date="2020" name="Nature">
        <title>Giant virus diversity and host interactions through global metagenomics.</title>
        <authorList>
            <person name="Schulz F."/>
            <person name="Roux S."/>
            <person name="Paez-Espino D."/>
            <person name="Jungbluth S."/>
            <person name="Walsh D.A."/>
            <person name="Denef V.J."/>
            <person name="McMahon K.D."/>
            <person name="Konstantinidis K.T."/>
            <person name="Eloe-Fadrosh E.A."/>
            <person name="Kyrpides N.C."/>
            <person name="Woyke T."/>
        </authorList>
    </citation>
    <scope>NUCLEOTIDE SEQUENCE</scope>
    <source>
        <strain evidence="1">GVMAG-S-1101164-105</strain>
    </source>
</reference>
<evidence type="ECO:0000313" key="1">
    <source>
        <dbReference type="EMBL" id="QHU09655.1"/>
    </source>
</evidence>
<dbReference type="SUPFAM" id="SSF53335">
    <property type="entry name" value="S-adenosyl-L-methionine-dependent methyltransferases"/>
    <property type="match status" value="1"/>
</dbReference>
<accession>A0A6C0JV78</accession>
<name>A0A6C0JV78_9ZZZZ</name>
<proteinExistence type="predicted"/>
<dbReference type="InterPro" id="IPR029063">
    <property type="entry name" value="SAM-dependent_MTases_sf"/>
</dbReference>